<dbReference type="InterPro" id="IPR038717">
    <property type="entry name" value="Tc1-like_DDE_dom"/>
</dbReference>
<sequence>MSCFASHFAACQRILCHLAVNWTDWQHNIIKNAPKIEQQTHVPRRSGGYAISAKFVQRTSIQKAFEYSQGEIWDYGHRSGRRMDSTLLKRILNDVKDIIGHRVTYYLQFGHIPSRKKAWKRGPSKRSSFAANDDQCLERLIAEQPQLYFDEMVTEMKKLTGTTWHRATLWKRMYSRGYSLKVAVHRARQASEVEQAFFYQRLNEFVLDPRQILLIDKTHKSCNASRRRRAWGLRGTETVVPSFFEEDFLQQFTMIGVANIFGSLPEACEIVHRNENLENRGTVDTERFGQFVEQRLVPILGQYTEKEPNSVVIMDNASIHMSDQIEEMISAAGAMLLFTAPYSPHINPIEYFFSTYKKGLARNSK</sequence>
<dbReference type="PANTHER" id="PTHR46564:SF1">
    <property type="entry name" value="TRANSPOSASE"/>
    <property type="match status" value="1"/>
</dbReference>
<reference evidence="2" key="1">
    <citation type="submission" date="2023-08" db="EMBL/GenBank/DDBJ databases">
        <authorList>
            <person name="Audoor S."/>
            <person name="Bilcke G."/>
        </authorList>
    </citation>
    <scope>NUCLEOTIDE SEQUENCE</scope>
</reference>
<keyword evidence="3" id="KW-1185">Reference proteome</keyword>
<evidence type="ECO:0000259" key="1">
    <source>
        <dbReference type="Pfam" id="PF13358"/>
    </source>
</evidence>
<comment type="caution">
    <text evidence="2">The sequence shown here is derived from an EMBL/GenBank/DDBJ whole genome shotgun (WGS) entry which is preliminary data.</text>
</comment>
<dbReference type="Gene3D" id="3.30.420.10">
    <property type="entry name" value="Ribonuclease H-like superfamily/Ribonuclease H"/>
    <property type="match status" value="1"/>
</dbReference>
<dbReference type="GO" id="GO:0003676">
    <property type="term" value="F:nucleic acid binding"/>
    <property type="evidence" value="ECO:0007669"/>
    <property type="project" value="InterPro"/>
</dbReference>
<dbReference type="AlphaFoldDB" id="A0AAD2CJA3"/>
<evidence type="ECO:0000313" key="2">
    <source>
        <dbReference type="EMBL" id="CAJ1934662.1"/>
    </source>
</evidence>
<dbReference type="PANTHER" id="PTHR46564">
    <property type="entry name" value="TRANSPOSASE"/>
    <property type="match status" value="1"/>
</dbReference>
<organism evidence="2 3">
    <name type="scientific">Cylindrotheca closterium</name>
    <dbReference type="NCBI Taxonomy" id="2856"/>
    <lineage>
        <taxon>Eukaryota</taxon>
        <taxon>Sar</taxon>
        <taxon>Stramenopiles</taxon>
        <taxon>Ochrophyta</taxon>
        <taxon>Bacillariophyta</taxon>
        <taxon>Bacillariophyceae</taxon>
        <taxon>Bacillariophycidae</taxon>
        <taxon>Bacillariales</taxon>
        <taxon>Bacillariaceae</taxon>
        <taxon>Cylindrotheca</taxon>
    </lineage>
</organism>
<dbReference type="Pfam" id="PF13358">
    <property type="entry name" value="DDE_3"/>
    <property type="match status" value="1"/>
</dbReference>
<dbReference type="InterPro" id="IPR036397">
    <property type="entry name" value="RNaseH_sf"/>
</dbReference>
<accession>A0AAD2CJA3</accession>
<gene>
    <name evidence="2" type="ORF">CYCCA115_LOCUS4002</name>
</gene>
<name>A0AAD2CJA3_9STRA</name>
<protein>
    <recommendedName>
        <fullName evidence="1">Tc1-like transposase DDE domain-containing protein</fullName>
    </recommendedName>
</protein>
<evidence type="ECO:0000313" key="3">
    <source>
        <dbReference type="Proteomes" id="UP001295423"/>
    </source>
</evidence>
<dbReference type="EMBL" id="CAKOGP040000358">
    <property type="protein sequence ID" value="CAJ1934662.1"/>
    <property type="molecule type" value="Genomic_DNA"/>
</dbReference>
<feature type="domain" description="Tc1-like transposase DDE" evidence="1">
    <location>
        <begin position="212"/>
        <end position="362"/>
    </location>
</feature>
<dbReference type="Proteomes" id="UP001295423">
    <property type="component" value="Unassembled WGS sequence"/>
</dbReference>
<proteinExistence type="predicted"/>